<feature type="region of interest" description="Disordered" evidence="6">
    <location>
        <begin position="1410"/>
        <end position="1433"/>
    </location>
</feature>
<reference evidence="7 8" key="1">
    <citation type="submission" date="2019-12" db="EMBL/GenBank/DDBJ databases">
        <authorList>
            <person name="Floudas D."/>
            <person name="Bentzer J."/>
            <person name="Ahren D."/>
            <person name="Johansson T."/>
            <person name="Persson P."/>
            <person name="Tunlid A."/>
        </authorList>
    </citation>
    <scope>NUCLEOTIDE SEQUENCE [LARGE SCALE GENOMIC DNA]</scope>
    <source>
        <strain evidence="7 8">CBS 102.39</strain>
    </source>
</reference>
<feature type="coiled-coil region" evidence="5">
    <location>
        <begin position="1311"/>
        <end position="1407"/>
    </location>
</feature>
<feature type="compositionally biased region" description="Polar residues" evidence="6">
    <location>
        <begin position="74"/>
        <end position="94"/>
    </location>
</feature>
<keyword evidence="2 4" id="KW-0808">Transferase</keyword>
<dbReference type="Gene3D" id="3.30.470.160">
    <property type="entry name" value="Inositol polyphosphate kinase"/>
    <property type="match status" value="1"/>
</dbReference>
<feature type="compositionally biased region" description="Polar residues" evidence="6">
    <location>
        <begin position="367"/>
        <end position="382"/>
    </location>
</feature>
<feature type="region of interest" description="Disordered" evidence="6">
    <location>
        <begin position="60"/>
        <end position="170"/>
    </location>
</feature>
<evidence type="ECO:0000256" key="2">
    <source>
        <dbReference type="ARBA" id="ARBA00022679"/>
    </source>
</evidence>
<feature type="compositionally biased region" description="Polar residues" evidence="6">
    <location>
        <begin position="657"/>
        <end position="668"/>
    </location>
</feature>
<evidence type="ECO:0000256" key="3">
    <source>
        <dbReference type="ARBA" id="ARBA00022777"/>
    </source>
</evidence>
<feature type="compositionally biased region" description="Polar residues" evidence="6">
    <location>
        <begin position="186"/>
        <end position="200"/>
    </location>
</feature>
<name>A0A8H4QXQ3_9AGAR</name>
<dbReference type="SUPFAM" id="SSF56104">
    <property type="entry name" value="SAICAR synthase-like"/>
    <property type="match status" value="1"/>
</dbReference>
<protein>
    <recommendedName>
        <fullName evidence="4">Kinase</fullName>
        <ecNumber evidence="4">2.7.-.-</ecNumber>
    </recommendedName>
</protein>
<dbReference type="InterPro" id="IPR038286">
    <property type="entry name" value="IPK_sf"/>
</dbReference>
<dbReference type="GO" id="GO:0000824">
    <property type="term" value="F:inositol-1,4,5,6-tetrakisphosphate 3-kinase activity"/>
    <property type="evidence" value="ECO:0007669"/>
    <property type="project" value="TreeGrafter"/>
</dbReference>
<feature type="compositionally biased region" description="Basic and acidic residues" evidence="6">
    <location>
        <begin position="1078"/>
        <end position="1104"/>
    </location>
</feature>
<feature type="region of interest" description="Disordered" evidence="6">
    <location>
        <begin position="1141"/>
        <end position="1161"/>
    </location>
</feature>
<feature type="compositionally biased region" description="Low complexity" evidence="6">
    <location>
        <begin position="411"/>
        <end position="423"/>
    </location>
</feature>
<evidence type="ECO:0000313" key="8">
    <source>
        <dbReference type="Proteomes" id="UP000521872"/>
    </source>
</evidence>
<dbReference type="GO" id="GO:0032958">
    <property type="term" value="P:inositol phosphate biosynthetic process"/>
    <property type="evidence" value="ECO:0007669"/>
    <property type="project" value="InterPro"/>
</dbReference>
<evidence type="ECO:0000256" key="1">
    <source>
        <dbReference type="ARBA" id="ARBA00007374"/>
    </source>
</evidence>
<evidence type="ECO:0000256" key="4">
    <source>
        <dbReference type="RuleBase" id="RU363090"/>
    </source>
</evidence>
<dbReference type="EC" id="2.7.-.-" evidence="4"/>
<keyword evidence="3 4" id="KW-0418">Kinase</keyword>
<dbReference type="Proteomes" id="UP000521872">
    <property type="component" value="Unassembled WGS sequence"/>
</dbReference>
<dbReference type="GO" id="GO:0046854">
    <property type="term" value="P:phosphatidylinositol phosphate biosynthetic process"/>
    <property type="evidence" value="ECO:0007669"/>
    <property type="project" value="TreeGrafter"/>
</dbReference>
<comment type="similarity">
    <text evidence="1 4">Belongs to the inositol phosphokinase (IPK) family.</text>
</comment>
<keyword evidence="5" id="KW-0175">Coiled coil</keyword>
<dbReference type="PANTHER" id="PTHR12400">
    <property type="entry name" value="INOSITOL POLYPHOSPHATE KINASE"/>
    <property type="match status" value="1"/>
</dbReference>
<gene>
    <name evidence="7" type="ORF">D9613_005377</name>
</gene>
<feature type="compositionally biased region" description="Low complexity" evidence="6">
    <location>
        <begin position="337"/>
        <end position="350"/>
    </location>
</feature>
<evidence type="ECO:0000313" key="7">
    <source>
        <dbReference type="EMBL" id="KAF4619412.1"/>
    </source>
</evidence>
<proteinExistence type="inferred from homology"/>
<feature type="compositionally biased region" description="Basic and acidic residues" evidence="6">
    <location>
        <begin position="596"/>
        <end position="611"/>
    </location>
</feature>
<comment type="caution">
    <text evidence="7">The sequence shown here is derived from an EMBL/GenBank/DDBJ whole genome shotgun (WGS) entry which is preliminary data.</text>
</comment>
<feature type="region of interest" description="Disordered" evidence="6">
    <location>
        <begin position="639"/>
        <end position="762"/>
    </location>
</feature>
<feature type="compositionally biased region" description="Polar residues" evidence="6">
    <location>
        <begin position="105"/>
        <end position="136"/>
    </location>
</feature>
<feature type="region of interest" description="Disordered" evidence="6">
    <location>
        <begin position="1066"/>
        <end position="1118"/>
    </location>
</feature>
<feature type="compositionally biased region" description="Polar residues" evidence="6">
    <location>
        <begin position="581"/>
        <end position="594"/>
    </location>
</feature>
<feature type="region of interest" description="Disordered" evidence="6">
    <location>
        <begin position="309"/>
        <end position="423"/>
    </location>
</feature>
<dbReference type="GO" id="GO:0005634">
    <property type="term" value="C:nucleus"/>
    <property type="evidence" value="ECO:0007669"/>
    <property type="project" value="TreeGrafter"/>
</dbReference>
<sequence length="1585" mass="177374">MASALDQRHAKQQYRFPLSPPSSGNVSASSSPRLVPTMTEQDPQIIDKLFSVSSSSQYRQSHSLASIRLGKQPARSNTTDSEGYNTETATSQIPSRRRSRKVMSRASTLPSTSMNFVNSSQARSPQKSTKVVSRNPSVSSVSSSSSSASSSSSTRTDKEEVQAYHNPSGIGRKVAATLQLFKETAGTTEENTQAESSSRCESVLGSRRKDSFGEVEDVPEAFEFVKRSEWPDRESAALRREKSLTMLERVRTRESSSSDHQGVEKKLSLKDPTLSDVAQWQKDLIAARGRRRERVMDIDSSVTTDVPLSTINNLHEGSPLYIRPRSRAYPPSPSPSRSPSSRVSLSRLSLDTPASSCPESTLPVLPSIQTTPRHSRSPTPVRTSHHPEATSAPISPFESLSPWSTDDESTWESASATSTAPSNSIHDYDDHDFHLSASLTDALGPDSSHSHHTSTSYTGELPSDISLRDLDPAIAVDIDVPDERLPHIPLRPFRNQVGGHSAIYKFTKQAVCKPLVSRENLFYEAVEREAPPLLGFIPRYLGVMLVSYRRVPKASHPSTRHTSNLATPTPGHRHRIEHTSSEATITPASRQLLSDPSEHPSVFHEDQHTTDTDEAELPEVVLDRNRHIIPQWMLNGARNRSYSNASGSAHLVRRRLQSSQLPRGTASSPDLVIAPHGHGHESSAIRPSPLASYHSSEPDMDAPTPVNSPSQVTHAFPCELTSRSVSDPHKTPEDGGQVRPGMRTFNSERLPGPQWFGGTGSTMVNTKLKDHVFSTVLKRFRRRIGRRLTEHSKTEDEGDVADNESDAGSDNVRSRARRKLFRRLDPDTESPLRRIRSESTLHPPADQTSPSRPLFTQEREMATFTPDISDVQDRTPSIARRRSRSRSVDSPLRQPPLLPRTTEHISIPELVEPEPPAARQNHFILMEDLTGRLKHPCVIDLKMGTRQYGMDATSAKKKSQRKKCDRTTSRTLGVRACGMQVWNHVTQSYVTQDKYSGREVRPEEFDSVLKAFLFDGERLMAYQIPVLLQKLYALARIINRLKGFRFYGCSILLIYDGDREAQEALRSSVLENPSSRSKRGESLERRSQSQSHDRPSLRRSHSEDLLSGSVAKRTSGRRKRGEINVRIVDFAHTTTGRDWLPYSEGMQKDHPTEVSSSSKGYKAEVDPETGLIYARFPPHYPDQPDRGFLLGLKNLTSALEDIWNAERIYRIKAARENPSSAQPQLPPLSVEGKEIFDEIFGGEEDSVTTLWFAPFIRPTTIRRLCYLDYHPPPSLRSAVGVFLFHSNSSPIEFMCVQSAISFWQYQIHQENTFQQAVVRNLNDKNAQLQKQLDNVLREGANLPHLDLWLFIFVTANSELSLLNNKKEELERDLELERRKVRELQDASKDRDKEYAKLKAQMDKIKRKALFGTTSGNEGNGNTPNQFLDDQRQKQKPNMMNAPANVNINAVVGGMEANGIQRTPLVGRTQGRAFVPQPQQATSEWAQPRPQIANQTRNTSNRQPFTTFHGERAFVTGNVSDRSNSTNEVEQMLNMQHNSRASISTNGGWQYPNVQSTHSARPAQKLFAAPATNPRVSRGFRPAMTR</sequence>
<dbReference type="PANTHER" id="PTHR12400:SF21">
    <property type="entry name" value="KINASE"/>
    <property type="match status" value="1"/>
</dbReference>
<evidence type="ECO:0000256" key="5">
    <source>
        <dbReference type="SAM" id="Coils"/>
    </source>
</evidence>
<dbReference type="Pfam" id="PF03770">
    <property type="entry name" value="IPK"/>
    <property type="match status" value="1"/>
</dbReference>
<feature type="compositionally biased region" description="Low complexity" evidence="6">
    <location>
        <begin position="21"/>
        <end position="32"/>
    </location>
</feature>
<feature type="compositionally biased region" description="Acidic residues" evidence="6">
    <location>
        <begin position="796"/>
        <end position="807"/>
    </location>
</feature>
<dbReference type="GO" id="GO:0005737">
    <property type="term" value="C:cytoplasm"/>
    <property type="evidence" value="ECO:0007669"/>
    <property type="project" value="TreeGrafter"/>
</dbReference>
<organism evidence="7 8">
    <name type="scientific">Agrocybe pediades</name>
    <dbReference type="NCBI Taxonomy" id="84607"/>
    <lineage>
        <taxon>Eukaryota</taxon>
        <taxon>Fungi</taxon>
        <taxon>Dikarya</taxon>
        <taxon>Basidiomycota</taxon>
        <taxon>Agaricomycotina</taxon>
        <taxon>Agaricomycetes</taxon>
        <taxon>Agaricomycetidae</taxon>
        <taxon>Agaricales</taxon>
        <taxon>Agaricineae</taxon>
        <taxon>Strophariaceae</taxon>
        <taxon>Agrocybe</taxon>
    </lineage>
</organism>
<feature type="region of interest" description="Disordered" evidence="6">
    <location>
        <begin position="791"/>
        <end position="899"/>
    </location>
</feature>
<dbReference type="EMBL" id="JAACJL010000016">
    <property type="protein sequence ID" value="KAF4619412.1"/>
    <property type="molecule type" value="Genomic_DNA"/>
</dbReference>
<accession>A0A8H4QXQ3</accession>
<feature type="region of interest" description="Disordered" evidence="6">
    <location>
        <begin position="186"/>
        <end position="211"/>
    </location>
</feature>
<feature type="region of interest" description="Disordered" evidence="6">
    <location>
        <begin position="1"/>
        <end position="42"/>
    </location>
</feature>
<dbReference type="InterPro" id="IPR005522">
    <property type="entry name" value="IPK"/>
</dbReference>
<feature type="compositionally biased region" description="Low complexity" evidence="6">
    <location>
        <begin position="1411"/>
        <end position="1424"/>
    </location>
</feature>
<feature type="compositionally biased region" description="Basic and acidic residues" evidence="6">
    <location>
        <begin position="822"/>
        <end position="839"/>
    </location>
</feature>
<keyword evidence="8" id="KW-1185">Reference proteome</keyword>
<feature type="region of interest" description="Disordered" evidence="6">
    <location>
        <begin position="552"/>
        <end position="616"/>
    </location>
</feature>
<feature type="compositionally biased region" description="Low complexity" evidence="6">
    <location>
        <begin position="137"/>
        <end position="153"/>
    </location>
</feature>
<dbReference type="GO" id="GO:0008440">
    <property type="term" value="F:inositol-1,4,5-trisphosphate 3-kinase activity"/>
    <property type="evidence" value="ECO:0007669"/>
    <property type="project" value="TreeGrafter"/>
</dbReference>
<feature type="region of interest" description="Disordered" evidence="6">
    <location>
        <begin position="443"/>
        <end position="463"/>
    </location>
</feature>
<feature type="compositionally biased region" description="Polar residues" evidence="6">
    <location>
        <begin position="556"/>
        <end position="567"/>
    </location>
</feature>
<evidence type="ECO:0000256" key="6">
    <source>
        <dbReference type="SAM" id="MobiDB-lite"/>
    </source>
</evidence>